<dbReference type="PANTHER" id="PTHR24243">
    <property type="entry name" value="G-PROTEIN COUPLED RECEPTOR"/>
    <property type="match status" value="1"/>
</dbReference>
<comment type="caution">
    <text evidence="12">The sequence shown here is derived from an EMBL/GenBank/DDBJ whole genome shotgun (WGS) entry which is preliminary data.</text>
</comment>
<feature type="transmembrane region" description="Helical" evidence="10">
    <location>
        <begin position="73"/>
        <end position="93"/>
    </location>
</feature>
<feature type="transmembrane region" description="Helical" evidence="10">
    <location>
        <begin position="236"/>
        <end position="256"/>
    </location>
</feature>
<evidence type="ECO:0000256" key="6">
    <source>
        <dbReference type="ARBA" id="ARBA00023136"/>
    </source>
</evidence>
<keyword evidence="4 10" id="KW-1133">Transmembrane helix</keyword>
<organism evidence="12 13">
    <name type="scientific">Amblyomma americanum</name>
    <name type="common">Lone star tick</name>
    <dbReference type="NCBI Taxonomy" id="6943"/>
    <lineage>
        <taxon>Eukaryota</taxon>
        <taxon>Metazoa</taxon>
        <taxon>Ecdysozoa</taxon>
        <taxon>Arthropoda</taxon>
        <taxon>Chelicerata</taxon>
        <taxon>Arachnida</taxon>
        <taxon>Acari</taxon>
        <taxon>Parasitiformes</taxon>
        <taxon>Ixodida</taxon>
        <taxon>Ixodoidea</taxon>
        <taxon>Ixodidae</taxon>
        <taxon>Amblyomminae</taxon>
        <taxon>Amblyomma</taxon>
    </lineage>
</organism>
<keyword evidence="6 10" id="KW-0472">Membrane</keyword>
<accession>A0AAQ4DC03</accession>
<proteinExistence type="inferred from homology"/>
<feature type="compositionally biased region" description="Low complexity" evidence="9">
    <location>
        <begin position="328"/>
        <end position="339"/>
    </location>
</feature>
<protein>
    <recommendedName>
        <fullName evidence="11">G-protein coupled receptors family 1 profile domain-containing protein</fullName>
    </recommendedName>
</protein>
<sequence length="476" mass="53093">MAPNNGADALHATEVVAAIAASIVNVTTNILAENSTQGSIRQGVSSRRRSRVTAMPSPSPSVAIHVLDALNAAYMPVIIYLGLIGNLLSLVTFLSTKLRNRTSSLYMGALAVSDSGFLIVLSFAWLNERGINGYAEDQLLCSLSQKFVNSVIVNSALLQNPHCMKVYFLKQANCLYDYRRSKVYQHGLCLVTVFLTSTFACWSVWLTVSFTAERFVAVRYPLWKLQTSSPSRRPRLVIGVTALLSIVLNSPLLVFVRVDSEFSQCSLHPDYESALYYLNILDTVLTFILPFLLITFMNSMIARAIYLFYARYKKQRSMDSCNEDCRESGASSSPRRSGSLVMSRDGTTTATSGGGIAHATQISVTRMLLLVSTVFILLNLPSYVMRIYVFLLSLGLSHSTDHEINSLPYVLQRYFMLLYYTNFSINFVLYNASSRMFRVTLCDYVQGRWMALRESMAVIRSSLGRSSSSQNEDIII</sequence>
<dbReference type="PRINTS" id="PR00237">
    <property type="entry name" value="GPCRRHODOPSN"/>
</dbReference>
<dbReference type="SUPFAM" id="SSF81321">
    <property type="entry name" value="Family A G protein-coupled receptor-like"/>
    <property type="match status" value="1"/>
</dbReference>
<name>A0AAQ4DC03_AMBAM</name>
<dbReference type="Gene3D" id="1.20.1070.10">
    <property type="entry name" value="Rhodopsin 7-helix transmembrane proteins"/>
    <property type="match status" value="1"/>
</dbReference>
<dbReference type="Pfam" id="PF00001">
    <property type="entry name" value="7tm_1"/>
    <property type="match status" value="1"/>
</dbReference>
<dbReference type="InterPro" id="IPR017452">
    <property type="entry name" value="GPCR_Rhodpsn_7TM"/>
</dbReference>
<dbReference type="PROSITE" id="PS50262">
    <property type="entry name" value="G_PROTEIN_RECEP_F1_2"/>
    <property type="match status" value="1"/>
</dbReference>
<dbReference type="GO" id="GO:0005886">
    <property type="term" value="C:plasma membrane"/>
    <property type="evidence" value="ECO:0007669"/>
    <property type="project" value="TreeGrafter"/>
</dbReference>
<feature type="transmembrane region" description="Helical" evidence="10">
    <location>
        <begin position="276"/>
        <end position="309"/>
    </location>
</feature>
<keyword evidence="3 10" id="KW-0812">Transmembrane</keyword>
<evidence type="ECO:0000256" key="10">
    <source>
        <dbReference type="SAM" id="Phobius"/>
    </source>
</evidence>
<evidence type="ECO:0000313" key="12">
    <source>
        <dbReference type="EMBL" id="KAK8759993.1"/>
    </source>
</evidence>
<evidence type="ECO:0000256" key="3">
    <source>
        <dbReference type="ARBA" id="ARBA00022692"/>
    </source>
</evidence>
<comment type="subcellular location">
    <subcellularLocation>
        <location evidence="1">Membrane</location>
        <topology evidence="1">Multi-pass membrane protein</topology>
    </subcellularLocation>
</comment>
<feature type="transmembrane region" description="Helical" evidence="10">
    <location>
        <begin position="183"/>
        <end position="216"/>
    </location>
</feature>
<dbReference type="CDD" id="cd14978">
    <property type="entry name" value="7tmA_FMRFamide_R-like"/>
    <property type="match status" value="1"/>
</dbReference>
<evidence type="ECO:0000256" key="5">
    <source>
        <dbReference type="ARBA" id="ARBA00023040"/>
    </source>
</evidence>
<evidence type="ECO:0000313" key="13">
    <source>
        <dbReference type="Proteomes" id="UP001321473"/>
    </source>
</evidence>
<evidence type="ECO:0000256" key="8">
    <source>
        <dbReference type="ARBA" id="ARBA00023224"/>
    </source>
</evidence>
<keyword evidence="7" id="KW-0675">Receptor</keyword>
<comment type="similarity">
    <text evidence="2">Belongs to the G-protein coupled receptor 1 family.</text>
</comment>
<reference evidence="12 13" key="1">
    <citation type="journal article" date="2023" name="Arcadia Sci">
        <title>De novo assembly of a long-read Amblyomma americanum tick genome.</title>
        <authorList>
            <person name="Chou S."/>
            <person name="Poskanzer K.E."/>
            <person name="Rollins M."/>
            <person name="Thuy-Boun P.S."/>
        </authorList>
    </citation>
    <scope>NUCLEOTIDE SEQUENCE [LARGE SCALE GENOMIC DNA]</scope>
    <source>
        <strain evidence="12">F_SG_1</strain>
        <tissue evidence="12">Salivary glands</tissue>
    </source>
</reference>
<evidence type="ECO:0000259" key="11">
    <source>
        <dbReference type="PROSITE" id="PS50262"/>
    </source>
</evidence>
<keyword evidence="13" id="KW-1185">Reference proteome</keyword>
<evidence type="ECO:0000256" key="1">
    <source>
        <dbReference type="ARBA" id="ARBA00004141"/>
    </source>
</evidence>
<feature type="region of interest" description="Disordered" evidence="9">
    <location>
        <begin position="323"/>
        <end position="353"/>
    </location>
</feature>
<feature type="transmembrane region" description="Helical" evidence="10">
    <location>
        <begin position="411"/>
        <end position="430"/>
    </location>
</feature>
<dbReference type="InterPro" id="IPR000276">
    <property type="entry name" value="GPCR_Rhodpsn"/>
</dbReference>
<evidence type="ECO:0000256" key="4">
    <source>
        <dbReference type="ARBA" id="ARBA00022989"/>
    </source>
</evidence>
<dbReference type="GO" id="GO:0004930">
    <property type="term" value="F:G protein-coupled receptor activity"/>
    <property type="evidence" value="ECO:0007669"/>
    <property type="project" value="UniProtKB-KW"/>
</dbReference>
<dbReference type="Proteomes" id="UP001321473">
    <property type="component" value="Unassembled WGS sequence"/>
</dbReference>
<feature type="transmembrane region" description="Helical" evidence="10">
    <location>
        <begin position="368"/>
        <end position="391"/>
    </location>
</feature>
<evidence type="ECO:0000256" key="2">
    <source>
        <dbReference type="ARBA" id="ARBA00010663"/>
    </source>
</evidence>
<evidence type="ECO:0000256" key="9">
    <source>
        <dbReference type="SAM" id="MobiDB-lite"/>
    </source>
</evidence>
<feature type="transmembrane region" description="Helical" evidence="10">
    <location>
        <begin position="105"/>
        <end position="126"/>
    </location>
</feature>
<gene>
    <name evidence="12" type="ORF">V5799_028740</name>
</gene>
<keyword evidence="5" id="KW-0297">G-protein coupled receptor</keyword>
<dbReference type="EMBL" id="JARKHS020032457">
    <property type="protein sequence ID" value="KAK8759993.1"/>
    <property type="molecule type" value="Genomic_DNA"/>
</dbReference>
<feature type="domain" description="G-protein coupled receptors family 1 profile" evidence="11">
    <location>
        <begin position="85"/>
        <end position="430"/>
    </location>
</feature>
<keyword evidence="8" id="KW-0807">Transducer</keyword>
<dbReference type="AlphaFoldDB" id="A0AAQ4DC03"/>
<evidence type="ECO:0000256" key="7">
    <source>
        <dbReference type="ARBA" id="ARBA00023170"/>
    </source>
</evidence>
<dbReference type="PANTHER" id="PTHR24243:SF230">
    <property type="entry name" value="G-PROTEIN COUPLED RECEPTORS FAMILY 1 PROFILE DOMAIN-CONTAINING PROTEIN"/>
    <property type="match status" value="1"/>
</dbReference>